<dbReference type="Pfam" id="PF01453">
    <property type="entry name" value="B_lectin"/>
    <property type="match status" value="1"/>
</dbReference>
<feature type="transmembrane region" description="Helical" evidence="3">
    <location>
        <begin position="424"/>
        <end position="449"/>
    </location>
</feature>
<keyword evidence="2" id="KW-0325">Glycoprotein</keyword>
<feature type="chain" id="PRO_5042234904" description="Bulb-type lectin domain-containing protein" evidence="4">
    <location>
        <begin position="21"/>
        <end position="459"/>
    </location>
</feature>
<evidence type="ECO:0000313" key="6">
    <source>
        <dbReference type="EMBL" id="GMH10003.1"/>
    </source>
</evidence>
<keyword evidence="7" id="KW-1185">Reference proteome</keyword>
<name>A0AAD3XM99_NEPGR</name>
<protein>
    <recommendedName>
        <fullName evidence="5">Bulb-type lectin domain-containing protein</fullName>
    </recommendedName>
</protein>
<accession>A0AAD3XM99</accession>
<dbReference type="PANTHER" id="PTHR47976:SF120">
    <property type="entry name" value="G-TYPE LECTIN S-RECEPTOR-LIKE SERINE_THREONINE-PROTEIN KINASE SD2-5"/>
    <property type="match status" value="1"/>
</dbReference>
<dbReference type="InterPro" id="IPR035446">
    <property type="entry name" value="SLSG/EP1"/>
</dbReference>
<dbReference type="PANTHER" id="PTHR47976">
    <property type="entry name" value="G-TYPE LECTIN S-RECEPTOR-LIKE SERINE/THREONINE-PROTEIN KINASE SD2-5"/>
    <property type="match status" value="1"/>
</dbReference>
<reference evidence="6" key="1">
    <citation type="submission" date="2023-05" db="EMBL/GenBank/DDBJ databases">
        <title>Nepenthes gracilis genome sequencing.</title>
        <authorList>
            <person name="Fukushima K."/>
        </authorList>
    </citation>
    <scope>NUCLEOTIDE SEQUENCE</scope>
    <source>
        <strain evidence="6">SING2019-196</strain>
    </source>
</reference>
<dbReference type="EMBL" id="BSYO01000009">
    <property type="protein sequence ID" value="GMH10003.1"/>
    <property type="molecule type" value="Genomic_DNA"/>
</dbReference>
<evidence type="ECO:0000256" key="2">
    <source>
        <dbReference type="ARBA" id="ARBA00023180"/>
    </source>
</evidence>
<evidence type="ECO:0000259" key="5">
    <source>
        <dbReference type="PROSITE" id="PS50927"/>
    </source>
</evidence>
<evidence type="ECO:0000256" key="3">
    <source>
        <dbReference type="SAM" id="Phobius"/>
    </source>
</evidence>
<dbReference type="InterPro" id="IPR051343">
    <property type="entry name" value="G-type_lectin_kinases/EP1-like"/>
</dbReference>
<dbReference type="SMART" id="SM00108">
    <property type="entry name" value="B_lectin"/>
    <property type="match status" value="1"/>
</dbReference>
<gene>
    <name evidence="6" type="ORF">Nepgr_011844</name>
</gene>
<dbReference type="AlphaFoldDB" id="A0AAD3XM99"/>
<evidence type="ECO:0000256" key="1">
    <source>
        <dbReference type="ARBA" id="ARBA00022729"/>
    </source>
</evidence>
<dbReference type="Proteomes" id="UP001279734">
    <property type="component" value="Unassembled WGS sequence"/>
</dbReference>
<dbReference type="InterPro" id="IPR001480">
    <property type="entry name" value="Bulb-type_lectin_dom"/>
</dbReference>
<organism evidence="6 7">
    <name type="scientific">Nepenthes gracilis</name>
    <name type="common">Slender pitcher plant</name>
    <dbReference type="NCBI Taxonomy" id="150966"/>
    <lineage>
        <taxon>Eukaryota</taxon>
        <taxon>Viridiplantae</taxon>
        <taxon>Streptophyta</taxon>
        <taxon>Embryophyta</taxon>
        <taxon>Tracheophyta</taxon>
        <taxon>Spermatophyta</taxon>
        <taxon>Magnoliopsida</taxon>
        <taxon>eudicotyledons</taxon>
        <taxon>Gunneridae</taxon>
        <taxon>Pentapetalae</taxon>
        <taxon>Caryophyllales</taxon>
        <taxon>Nepenthaceae</taxon>
        <taxon>Nepenthes</taxon>
    </lineage>
</organism>
<proteinExistence type="predicted"/>
<evidence type="ECO:0000256" key="4">
    <source>
        <dbReference type="SAM" id="SignalP"/>
    </source>
</evidence>
<dbReference type="InterPro" id="IPR006583">
    <property type="entry name" value="PAN-3_domain"/>
</dbReference>
<keyword evidence="3" id="KW-0472">Membrane</keyword>
<dbReference type="PIRSF" id="PIRSF002686">
    <property type="entry name" value="SLG"/>
    <property type="match status" value="1"/>
</dbReference>
<sequence>MKLFAFYLLNLLFFFALTCCKSDMSAGYQVTMAVPVEYIEGFAGRAFLMETEKMQVNFRTALSVEAVDGRYSCSLNVFLASVKVWNSGHRSKFYTTDLCVLELTKKGDLHLKGPNERVGWRTGTSGQGVEKLQLLESGNLVLVDAMARIKWQTFNFPTDVLLQGQRLSVATQLTTIPKNTTYFYSFEIQHDNIALYLNSGKNKYSYWEFQPSKGRNITFIKLTSRGFELFDGKFRKFAQILSQQLEPVRFLALENDTGNLGLYHYSAYNNKFEASFQALNTACDLPLKCAPYDICTLTNGCLCIRLLVEDENMGFDCPGGAREGLCGGRQAEMLELEDAGSVLRSSSTKVNVSKEACASICLNDCNCVAALYSLKKGDTNMQVCSFYDLVNGVKQMNRGSGLSYLVKVPKREGGVHRKTSLRKWVMILVVVADGVVLFLVLAGLGYYMIWKRRKRLSNS</sequence>
<dbReference type="SUPFAM" id="SSF51110">
    <property type="entry name" value="alpha-D-mannose-specific plant lectins"/>
    <property type="match status" value="1"/>
</dbReference>
<feature type="domain" description="Bulb-type lectin" evidence="5">
    <location>
        <begin position="39"/>
        <end position="155"/>
    </location>
</feature>
<evidence type="ECO:0000313" key="7">
    <source>
        <dbReference type="Proteomes" id="UP001279734"/>
    </source>
</evidence>
<keyword evidence="1 4" id="KW-0732">Signal</keyword>
<dbReference type="Pfam" id="PF08277">
    <property type="entry name" value="PAN_3"/>
    <property type="match status" value="1"/>
</dbReference>
<dbReference type="PROSITE" id="PS50927">
    <property type="entry name" value="BULB_LECTIN"/>
    <property type="match status" value="1"/>
</dbReference>
<keyword evidence="3" id="KW-1133">Transmembrane helix</keyword>
<feature type="signal peptide" evidence="4">
    <location>
        <begin position="1"/>
        <end position="20"/>
    </location>
</feature>
<comment type="caution">
    <text evidence="6">The sequence shown here is derived from an EMBL/GenBank/DDBJ whole genome shotgun (WGS) entry which is preliminary data.</text>
</comment>
<dbReference type="Gene3D" id="2.90.10.10">
    <property type="entry name" value="Bulb-type lectin domain"/>
    <property type="match status" value="1"/>
</dbReference>
<dbReference type="InterPro" id="IPR036426">
    <property type="entry name" value="Bulb-type_lectin_dom_sf"/>
</dbReference>
<keyword evidence="3" id="KW-0812">Transmembrane</keyword>